<evidence type="ECO:0000256" key="7">
    <source>
        <dbReference type="ARBA" id="ARBA00022989"/>
    </source>
</evidence>
<evidence type="ECO:0000256" key="12">
    <source>
        <dbReference type="ARBA" id="ARBA00023286"/>
    </source>
</evidence>
<comment type="similarity">
    <text evidence="2">Belongs to the glutamate-gated ion channel (TC 1.A.10.1) family.</text>
</comment>
<name>A0A835J2M6_9ROSI</name>
<dbReference type="CDD" id="cd19990">
    <property type="entry name" value="PBP1_GABAb_receptor_plant"/>
    <property type="match status" value="2"/>
</dbReference>
<evidence type="ECO:0000259" key="18">
    <source>
        <dbReference type="SMART" id="SM00079"/>
    </source>
</evidence>
<evidence type="ECO:0000256" key="1">
    <source>
        <dbReference type="ARBA" id="ARBA00004141"/>
    </source>
</evidence>
<evidence type="ECO:0000256" key="13">
    <source>
        <dbReference type="ARBA" id="ARBA00023303"/>
    </source>
</evidence>
<keyword evidence="12" id="KW-1071">Ligand-gated ion channel</keyword>
<feature type="signal peptide" evidence="17">
    <location>
        <begin position="1"/>
        <end position="30"/>
    </location>
</feature>
<dbReference type="FunFam" id="3.40.190.10:FF:000195">
    <property type="entry name" value="Glutamate receptor 2.7"/>
    <property type="match status" value="2"/>
</dbReference>
<dbReference type="SMART" id="SM00079">
    <property type="entry name" value="PBPe"/>
    <property type="match status" value="2"/>
</dbReference>
<keyword evidence="20" id="KW-1185">Reference proteome</keyword>
<dbReference type="Gene3D" id="3.40.50.2300">
    <property type="match status" value="5"/>
</dbReference>
<dbReference type="FunFam" id="3.40.50.2300:FF:000169">
    <property type="entry name" value="Glutamate receptor"/>
    <property type="match status" value="2"/>
</dbReference>
<dbReference type="Proteomes" id="UP000657918">
    <property type="component" value="Unassembled WGS sequence"/>
</dbReference>
<evidence type="ECO:0000313" key="19">
    <source>
        <dbReference type="EMBL" id="KAF9662010.1"/>
    </source>
</evidence>
<keyword evidence="9 16" id="KW-0472">Membrane</keyword>
<evidence type="ECO:0000256" key="11">
    <source>
        <dbReference type="ARBA" id="ARBA00023180"/>
    </source>
</evidence>
<evidence type="ECO:0000256" key="16">
    <source>
        <dbReference type="SAM" id="Phobius"/>
    </source>
</evidence>
<dbReference type="InterPro" id="IPR015683">
    <property type="entry name" value="Ionotropic_Glu_rcpt"/>
</dbReference>
<accession>A0A835J2M6</accession>
<feature type="compositionally biased region" description="Polar residues" evidence="15">
    <location>
        <begin position="1891"/>
        <end position="1901"/>
    </location>
</feature>
<feature type="domain" description="Ionotropic glutamate receptor C-terminal" evidence="18">
    <location>
        <begin position="1404"/>
        <end position="1739"/>
    </location>
</feature>
<evidence type="ECO:0000256" key="9">
    <source>
        <dbReference type="ARBA" id="ARBA00023136"/>
    </source>
</evidence>
<dbReference type="SUPFAM" id="SSF53822">
    <property type="entry name" value="Periplasmic binding protein-like I"/>
    <property type="match status" value="2"/>
</dbReference>
<evidence type="ECO:0000256" key="3">
    <source>
        <dbReference type="ARBA" id="ARBA00011095"/>
    </source>
</evidence>
<feature type="transmembrane region" description="Helical" evidence="16">
    <location>
        <begin position="1760"/>
        <end position="1783"/>
    </location>
</feature>
<evidence type="ECO:0000256" key="4">
    <source>
        <dbReference type="ARBA" id="ARBA00022448"/>
    </source>
</evidence>
<evidence type="ECO:0000256" key="15">
    <source>
        <dbReference type="SAM" id="MobiDB-lite"/>
    </source>
</evidence>
<evidence type="ECO:0000256" key="5">
    <source>
        <dbReference type="ARBA" id="ARBA00022692"/>
    </source>
</evidence>
<feature type="transmembrane region" description="Helical" evidence="16">
    <location>
        <begin position="636"/>
        <end position="660"/>
    </location>
</feature>
<keyword evidence="6 17" id="KW-0732">Signal</keyword>
<evidence type="ECO:0000256" key="10">
    <source>
        <dbReference type="ARBA" id="ARBA00023170"/>
    </source>
</evidence>
<dbReference type="GO" id="GO:0016020">
    <property type="term" value="C:membrane"/>
    <property type="evidence" value="ECO:0007669"/>
    <property type="project" value="UniProtKB-SubCell"/>
</dbReference>
<dbReference type="SUPFAM" id="SSF53850">
    <property type="entry name" value="Periplasmic binding protein-like II"/>
    <property type="match status" value="2"/>
</dbReference>
<evidence type="ECO:0000256" key="2">
    <source>
        <dbReference type="ARBA" id="ARBA00008685"/>
    </source>
</evidence>
<dbReference type="PANTHER" id="PTHR34836:SF1">
    <property type="entry name" value="OS09G0428600 PROTEIN"/>
    <property type="match status" value="1"/>
</dbReference>
<dbReference type="InterPro" id="IPR001320">
    <property type="entry name" value="Iontro_rcpt_C"/>
</dbReference>
<dbReference type="Gene3D" id="1.10.287.70">
    <property type="match status" value="2"/>
</dbReference>
<dbReference type="CDD" id="cd13686">
    <property type="entry name" value="GluR_Plant"/>
    <property type="match status" value="2"/>
</dbReference>
<dbReference type="InterPro" id="IPR028082">
    <property type="entry name" value="Peripla_BP_I"/>
</dbReference>
<keyword evidence="5 16" id="KW-0812">Transmembrane</keyword>
<dbReference type="OrthoDB" id="5984008at2759"/>
<feature type="region of interest" description="Disordered" evidence="15">
    <location>
        <begin position="879"/>
        <end position="914"/>
    </location>
</feature>
<proteinExistence type="inferred from homology"/>
<dbReference type="InterPro" id="IPR044440">
    <property type="entry name" value="GABAb_receptor_plant_PBP1"/>
</dbReference>
<keyword evidence="11" id="KW-0325">Glycoprotein</keyword>
<keyword evidence="13" id="KW-0407">Ion channel</keyword>
<evidence type="ECO:0000256" key="14">
    <source>
        <dbReference type="ARBA" id="ARBA00049638"/>
    </source>
</evidence>
<dbReference type="Pfam" id="PF01094">
    <property type="entry name" value="ANF_receptor"/>
    <property type="match status" value="2"/>
</dbReference>
<comment type="caution">
    <text evidence="19">The sequence shown here is derived from an EMBL/GenBank/DDBJ whole genome shotgun (WGS) entry which is preliminary data.</text>
</comment>
<dbReference type="Pfam" id="PF10613">
    <property type="entry name" value="Lig_chan-Glu_bd"/>
    <property type="match status" value="1"/>
</dbReference>
<feature type="transmembrane region" description="Helical" evidence="16">
    <location>
        <begin position="817"/>
        <end position="841"/>
    </location>
</feature>
<dbReference type="EMBL" id="JADGMS010000018">
    <property type="protein sequence ID" value="KAF9662010.1"/>
    <property type="molecule type" value="Genomic_DNA"/>
</dbReference>
<dbReference type="GO" id="GO:0015276">
    <property type="term" value="F:ligand-gated monoatomic ion channel activity"/>
    <property type="evidence" value="ECO:0007669"/>
    <property type="project" value="InterPro"/>
</dbReference>
<organism evidence="19 20">
    <name type="scientific">Salix dunnii</name>
    <dbReference type="NCBI Taxonomy" id="1413687"/>
    <lineage>
        <taxon>Eukaryota</taxon>
        <taxon>Viridiplantae</taxon>
        <taxon>Streptophyta</taxon>
        <taxon>Embryophyta</taxon>
        <taxon>Tracheophyta</taxon>
        <taxon>Spermatophyta</taxon>
        <taxon>Magnoliopsida</taxon>
        <taxon>eudicotyledons</taxon>
        <taxon>Gunneridae</taxon>
        <taxon>Pentapetalae</taxon>
        <taxon>rosids</taxon>
        <taxon>fabids</taxon>
        <taxon>Malpighiales</taxon>
        <taxon>Salicaceae</taxon>
        <taxon>Saliceae</taxon>
        <taxon>Salix</taxon>
    </lineage>
</organism>
<sequence length="1919" mass="211750">MGTNMRGNPPSNQVLTLLSVHIFFIELAMSQITTFIPVKVGVVLDLDYLEANIALSCINMALSDFYANHEDYKTRMVLTTRDSKKDVVGAAAAALDLIKNVEVQAILGPTTSMQADFVIGLGEKAQVPIISFSASSPSLTSTRSPYFFRATQNDSSQVNGIGALVQAFGWKEAVPIYMDNEYGEGIIPYLTDALQAVDAHVPYRSVISPSATDDQIAEELYKLMTMQTRVFIVHMFTSLCARLFVKAKEIGMMNKGYVWIMTDGPTVGLSTSPDPSVIDSMQGALGIKSYIPKTTELGNFRLRWKMKFQQDNPDIVDAELNIYALQAYDATVALAMAIEKTGTANLGFREANVSNTPVTDLENLGISQNGPNLLRALSNTSFKGLTGDFFFNNGQLQPSAFEIVNMNANGGRRIGFWMPRKGLAKTLNSIANTTSTYSTPKSSLAPVIWAGDSTSIPKGWEIPTNGKKLRIGVPSSSNFAIFEAAVDSLPYAITYEYIPFVKPDGKSAGTYNDLVYQVYLKKYDAVVGDTTIIANRSKYVDFTLPYTESGVSMIVPIKDSRNKNAWVFLKPLTWDLWFTSFCFFVFIGFVVWVLEHGINEDFQGSPSHQIGTSFWFSFSTMVFAHRERVVSNLARIVVTIWCFVVLILTQSYTASLSSLLTVQQLQPTVSNVDELIKKGEFVGYQKNSFVLGILKNLGFDESRLMAYNTPEECDRLFSRGSGNGGIAAAFDEVPYMKFFISMYCSKYTMIKPTFKTGGFGFVFPIGSPLVADVSRAVLRVTEGDRMKEIEDAWLGTQSSCQESSTSVSSNSLSLKSFWGLFLITGIASISALMIFTTIFVYEHRALLLQPSDLRATPWSRILVLFRILIQMDKTSSRSELNPNHIAIPGDLPPPDNDDDRNPISKQPDQEEVQNINQLVVPNQERPAATEGLERVDGFWEEIGSVEVLLMLGSKVEGQNMGTMILFTEMGMAENISIPVNVGLVLDLDSLHGKIALSCIEMALSDFYATHGDYKTRLVLNTRDSMKDVVGAAAAALDLIKNMEVQAILGPTTSMQASFVIDLGEKAQVPIISFSASSPSLTSIRSTYFVRATQNDTTQVNAISALVQAFGWSEAVPIYIDNEYGQGVIPYLTDALQAVDARVPYRSVISPSATDDQIFTELYKLMTMQTRVFIVHMYGDLGTRLFAKAKEIGMMSAGYVWIMTDGLTADLLSSPNPSVTGTMQGVLGVKSYVPSTKELQDFRVRWKRKFQQDNPYIIDAELNIYGLRGYDAATALALAVEKTGTTNFGFLKANGSSTSSTDLASLRVSFNGPRLLQALSNTSFKGLTGNYHFVDGQLQSPAFQIVNVNGNGGREIGFWTPQGLVKQLVPSNGTNSTSVSGISTVIFPGDTTIVPKGWGIPNKKTLLIGVPVKSTLRQFVDVKYNLSSNTPTVTGFCIDVFESVVKTLPYALPFEYVPFSKPDGEPAGTYNDLVYQVYLKNFDAVVGDTTILYSKSLFVDYTLPYIESSVSVVVPTEGHNIESAWFFLKPLTWDLWVSTLIFFVFIGFVVWVLEHRINGDFRGPASNQAGTIFWFSFSTMVFSQRERVVSNLSRVVSYTASLSSLLTIQQLKVADVNELTKKGEYVGYQNGSSVLQILLGMGFDKSKILAYNSPEESHELFSKGSGNGGIAAAFDEEPYMKVFLSKYCPKYTIIDALFKSGGFGFVFPKGSPLVPDISMAILNMIEGDQMKEFQDKWFGKQTSCPDSGTSVSSNSLSMKTFWGLFLISGIAALLALIIFIVMFVHQEWRVVLRPTDSTTSIWSKIRHLFSIFNQRDLTSHAFRKSEVDKRDGIHLQSMGAASQPSYSAHTEFHGSSFAGCDSSRNSQTPRVVINADQLANPNQERPVKENQKSNVNHQTPTRTDQRPNAIIHQRSKSDLY</sequence>
<feature type="transmembrane region" description="Helical" evidence="16">
    <location>
        <begin position="1534"/>
        <end position="1552"/>
    </location>
</feature>
<evidence type="ECO:0000256" key="6">
    <source>
        <dbReference type="ARBA" id="ARBA00022729"/>
    </source>
</evidence>
<gene>
    <name evidence="19" type="ORF">SADUNF_Sadunf18G0008700</name>
</gene>
<dbReference type="InterPro" id="IPR001828">
    <property type="entry name" value="ANF_lig-bd_rcpt"/>
</dbReference>
<comment type="subunit">
    <text evidence="3">May form heteromers.</text>
</comment>
<feature type="transmembrane region" description="Helical" evidence="16">
    <location>
        <begin position="576"/>
        <end position="594"/>
    </location>
</feature>
<evidence type="ECO:0000256" key="17">
    <source>
        <dbReference type="SAM" id="SignalP"/>
    </source>
</evidence>
<dbReference type="Gene3D" id="3.40.190.10">
    <property type="entry name" value="Periplasmic binding protein-like II"/>
    <property type="match status" value="4"/>
</dbReference>
<keyword evidence="4" id="KW-0813">Transport</keyword>
<feature type="domain" description="Ionotropic glutamate receptor C-terminal" evidence="18">
    <location>
        <begin position="468"/>
        <end position="796"/>
    </location>
</feature>
<keyword evidence="7 16" id="KW-1133">Transmembrane helix</keyword>
<evidence type="ECO:0000256" key="8">
    <source>
        <dbReference type="ARBA" id="ARBA00023065"/>
    </source>
</evidence>
<reference evidence="19 20" key="1">
    <citation type="submission" date="2020-10" db="EMBL/GenBank/DDBJ databases">
        <title>Plant Genome Project.</title>
        <authorList>
            <person name="Zhang R.-G."/>
        </authorList>
    </citation>
    <scope>NUCLEOTIDE SEQUENCE [LARGE SCALE GENOMIC DNA]</scope>
    <source>
        <strain evidence="19">FAFU-HL-1</strain>
        <tissue evidence="19">Leaf</tissue>
    </source>
</reference>
<evidence type="ECO:0000313" key="20">
    <source>
        <dbReference type="Proteomes" id="UP000657918"/>
    </source>
</evidence>
<feature type="region of interest" description="Disordered" evidence="15">
    <location>
        <begin position="1877"/>
        <end position="1919"/>
    </location>
</feature>
<keyword evidence="8" id="KW-0406">Ion transport</keyword>
<protein>
    <recommendedName>
        <fullName evidence="18">Ionotropic glutamate receptor C-terminal domain-containing protein</fullName>
    </recommendedName>
</protein>
<comment type="function">
    <text evidence="14">Glutamate-gated receptor that probably acts as a non-selective cation channel. May be involved in light-signal transduction and calcium homeostasis via the regulation of calcium influx into cells.</text>
</comment>
<dbReference type="Pfam" id="PF00060">
    <property type="entry name" value="Lig_chan"/>
    <property type="match status" value="2"/>
</dbReference>
<dbReference type="FunFam" id="3.40.190.10:FF:000103">
    <property type="entry name" value="Glutamate receptor"/>
    <property type="match status" value="2"/>
</dbReference>
<keyword evidence="10" id="KW-0675">Receptor</keyword>
<dbReference type="FunFam" id="3.40.50.2300:FF:000310">
    <property type="entry name" value="Glutamate receptor"/>
    <property type="match status" value="1"/>
</dbReference>
<dbReference type="PANTHER" id="PTHR34836">
    <property type="entry name" value="OS06G0188250 PROTEIN"/>
    <property type="match status" value="1"/>
</dbReference>
<dbReference type="InterPro" id="IPR019594">
    <property type="entry name" value="Glu/Gly-bd"/>
</dbReference>
<comment type="subcellular location">
    <subcellularLocation>
        <location evidence="1">Membrane</location>
        <topology evidence="1">Multi-pass membrane protein</topology>
    </subcellularLocation>
</comment>
<feature type="chain" id="PRO_5032774524" description="Ionotropic glutamate receptor C-terminal domain-containing protein" evidence="17">
    <location>
        <begin position="31"/>
        <end position="1919"/>
    </location>
</feature>
<dbReference type="FunFam" id="1.10.287.70:FF:000037">
    <property type="entry name" value="Glutamate receptor"/>
    <property type="match status" value="1"/>
</dbReference>